<dbReference type="SUPFAM" id="SSF53448">
    <property type="entry name" value="Nucleotide-diphospho-sugar transferases"/>
    <property type="match status" value="1"/>
</dbReference>
<dbReference type="Pfam" id="PF19288">
    <property type="entry name" value="CofH_C"/>
    <property type="match status" value="1"/>
</dbReference>
<dbReference type="InterPro" id="IPR029044">
    <property type="entry name" value="Nucleotide-diphossugar_trans"/>
</dbReference>
<evidence type="ECO:0000313" key="17">
    <source>
        <dbReference type="EMBL" id="TDG12204.1"/>
    </source>
</evidence>
<dbReference type="InterPro" id="IPR019939">
    <property type="entry name" value="CofG_family"/>
</dbReference>
<dbReference type="InterPro" id="IPR034405">
    <property type="entry name" value="F420"/>
</dbReference>
<dbReference type="GO" id="GO:0141093">
    <property type="term" value="F:5-amino-6-(D-ribitylamino)uracil--L-tyrosine 4-hydroxyphenyl transferase activity"/>
    <property type="evidence" value="ECO:0007669"/>
    <property type="project" value="UniProtKB-EC"/>
</dbReference>
<comment type="cofactor">
    <cofactor evidence="1">
        <name>[4Fe-4S] cluster</name>
        <dbReference type="ChEBI" id="CHEBI:49883"/>
    </cofactor>
</comment>
<dbReference type="Gene3D" id="3.20.20.70">
    <property type="entry name" value="Aldolase class I"/>
    <property type="match status" value="2"/>
</dbReference>
<comment type="pathway">
    <text evidence="3">Cofactor biosynthesis; coenzyme F0 biosynthesis.</text>
</comment>
<dbReference type="SMART" id="SM00729">
    <property type="entry name" value="Elp3"/>
    <property type="match status" value="2"/>
</dbReference>
<comment type="similarity">
    <text evidence="5">In the N-terminal section; belongs to the radical SAM superfamily. CofG family.</text>
</comment>
<evidence type="ECO:0000256" key="7">
    <source>
        <dbReference type="ARBA" id="ARBA00022679"/>
    </source>
</evidence>
<feature type="domain" description="Radical SAM core" evidence="16">
    <location>
        <begin position="689"/>
        <end position="929"/>
    </location>
</feature>
<keyword evidence="18" id="KW-1185">Reference proteome</keyword>
<dbReference type="GO" id="GO:0044689">
    <property type="term" value="F:7,8-didemethyl-8-hydroxy-5-deazariboflavin synthase activity"/>
    <property type="evidence" value="ECO:0007669"/>
    <property type="project" value="UniProtKB-EC"/>
</dbReference>
<dbReference type="SFLD" id="SFLDF00294">
    <property type="entry name" value="7_8-didemethyl-8-hydroxy-5-dea"/>
    <property type="match status" value="1"/>
</dbReference>
<dbReference type="NCBIfam" id="NF005609">
    <property type="entry name" value="PRK07360.1"/>
    <property type="match status" value="1"/>
</dbReference>
<dbReference type="NCBIfam" id="TIGR00423">
    <property type="entry name" value="CofH family radical SAM protein"/>
    <property type="match status" value="1"/>
</dbReference>
<gene>
    <name evidence="17" type="primary">cofH</name>
    <name evidence="15" type="synonym">fbiD</name>
    <name evidence="17" type="ORF">E2F43_16820</name>
</gene>
<dbReference type="InterPro" id="IPR013785">
    <property type="entry name" value="Aldolase_TIM"/>
</dbReference>
<evidence type="ECO:0000256" key="12">
    <source>
        <dbReference type="ARBA" id="ARBA00023239"/>
    </source>
</evidence>
<evidence type="ECO:0000256" key="5">
    <source>
        <dbReference type="ARBA" id="ARBA00010826"/>
    </source>
</evidence>
<evidence type="ECO:0000259" key="16">
    <source>
        <dbReference type="PROSITE" id="PS51918"/>
    </source>
</evidence>
<reference evidence="17 18" key="1">
    <citation type="submission" date="2019-03" db="EMBL/GenBank/DDBJ databases">
        <title>Seongchinamella monodicae gen. nov., sp. nov., a novel member of the Gammaproteobacteria isolated from a tidal mudflat of beach.</title>
        <authorList>
            <person name="Yang H.G."/>
            <person name="Kang J.W."/>
            <person name="Lee S.D."/>
        </authorList>
    </citation>
    <scope>NUCLEOTIDE SEQUENCE [LARGE SCALE GENOMIC DNA]</scope>
    <source>
        <strain evidence="17 18">GH4-78</strain>
    </source>
</reference>
<comment type="catalytic activity">
    <reaction evidence="13">
        <text>5-amino-6-(D-ribitylamino)uracil + L-tyrosine + S-adenosyl-L-methionine = 5-amino-5-(4-hydroxybenzyl)-6-(D-ribitylimino)-5,6-dihydrouracil + 2-iminoacetate + 5'-deoxyadenosine + L-methionine + H(+)</text>
        <dbReference type="Rhea" id="RHEA:55200"/>
        <dbReference type="ChEBI" id="CHEBI:15378"/>
        <dbReference type="ChEBI" id="CHEBI:15934"/>
        <dbReference type="ChEBI" id="CHEBI:17319"/>
        <dbReference type="ChEBI" id="CHEBI:57844"/>
        <dbReference type="ChEBI" id="CHEBI:58315"/>
        <dbReference type="ChEBI" id="CHEBI:59789"/>
        <dbReference type="ChEBI" id="CHEBI:77846"/>
        <dbReference type="ChEBI" id="CHEBI:85936"/>
        <dbReference type="EC" id="2.5.1.147"/>
    </reaction>
</comment>
<dbReference type="GO" id="GO:0005525">
    <property type="term" value="F:GTP binding"/>
    <property type="evidence" value="ECO:0007669"/>
    <property type="project" value="UniProtKB-KW"/>
</dbReference>
<dbReference type="NCBIfam" id="TIGR03550">
    <property type="entry name" value="F420_cofG"/>
    <property type="match status" value="1"/>
</dbReference>
<dbReference type="OrthoDB" id="9802027at2"/>
<dbReference type="EC" id="2.7.7.106" evidence="15"/>
<dbReference type="SUPFAM" id="SSF102114">
    <property type="entry name" value="Radical SAM enzymes"/>
    <property type="match status" value="2"/>
</dbReference>
<evidence type="ECO:0000256" key="10">
    <source>
        <dbReference type="ARBA" id="ARBA00023004"/>
    </source>
</evidence>
<dbReference type="HAMAP" id="MF_02114">
    <property type="entry name" value="CofC"/>
    <property type="match status" value="1"/>
</dbReference>
<dbReference type="SFLD" id="SFLDG01389">
    <property type="entry name" value="menaquinone_synthsis_involved"/>
    <property type="match status" value="1"/>
</dbReference>
<comment type="caution">
    <text evidence="17">The sequence shown here is derived from an EMBL/GenBank/DDBJ whole genome shotgun (WGS) entry which is preliminary data.</text>
</comment>
<keyword evidence="11" id="KW-0411">Iron-sulfur</keyword>
<dbReference type="InterPro" id="IPR019940">
    <property type="entry name" value="CofH_family"/>
</dbReference>
<sequence>MPLKSLAQAKSRLAAVLTPDQRSALVEAMVRDVLAVLSEHSLIDTVTLVSDDPDARRIAADFGASFIAESQLDAGGQVSSRGLNPVISAAVSRLITGGARRLLVLHGDIPALQASELTEALELQATRNGLVIGTDRQRQGTNLLVFGAENCPHFSFGPGSRAAHQQWAERSRHSVQVLERPGIALDVDDVEDLQCLLAGSRGGRHTEAYLASSGLARALAGKSEDAWERLKNKLLAGYSPSDAEALSLSTFTDTAALADVAGAQRDCGHGNVLTYSRKVFIPLTHLCRDVCHYCTFAQTPKNIDQPYMPVEQVLELCRHGAAMGCQEALFTLGEKPELRYSTARKALAEMGYSSTLEYLRDVASRVLAETGLLPHINAGCMTAEEIASLRPVSASMGIMLESASRRLCEKGMPHYGSPDKDPAVRLETLELAGQASVPFTSGILIGIGETRRERIESLLALRAVHQRHGHLQEVIVQNFRAKPNTLMARAPEPDLQELLWTIAVARLVFGPQMNIQAPPNLSPGVLPQLVAAGINDWGGVSPLTPDHVNPEAPWPHLDNLARETAAAGKFLDQRLTIYPAYVRRAAEWLDPALLPAVLNHSDAMGYARRDEWVPGEERPVPVVEAALLASPVQNQAVDPELRRIVDRCRAKAALDLADVSRLFESRGADFAYLVRAADELRQEVVGDPVSYVVNRNINYTNVCYFKCQFCAFSKGKASENLRGRPYDISGEEIARRCVEAWERGATEVCMQGGIHPDYTGQTYLDILATVRAATPEMHIHAFSPLEVWQGAHTLGVSVREFLLQLQQAGLNTLPGTAAEVLHDEVRATLCPDKLNSQQWLEVMEAAHGIGLRTTATIMYGHIETPAHWAHHLLALRDLQQRTGGFTEFVPLPFVHMEAPMYLRGRARRGPTFREALLMHAVARLVFNGLIDNIQASWVKMGEQGVAACLAAGCNDLGGTLMNESITRAAGSDHGQEWAPAKMEAQIRAAGRVSRMRNTLYGEVCGSRRLAAFNALPLVATENATATKSASSKLIATLQLDGRDSSPPAPSAAAGDQVFLLAASD</sequence>
<dbReference type="Proteomes" id="UP000295554">
    <property type="component" value="Unassembled WGS sequence"/>
</dbReference>
<dbReference type="SFLD" id="SFLDF00343">
    <property type="entry name" value="aminofutalosine_synthase_(mqnE"/>
    <property type="match status" value="1"/>
</dbReference>
<dbReference type="NCBIfam" id="TIGR03552">
    <property type="entry name" value="F420_cofC"/>
    <property type="match status" value="1"/>
</dbReference>
<dbReference type="UniPathway" id="UPA00072"/>
<dbReference type="InterPro" id="IPR007197">
    <property type="entry name" value="rSAM"/>
</dbReference>
<keyword evidence="15" id="KW-0547">Nucleotide-binding</keyword>
<dbReference type="InterPro" id="IPR045567">
    <property type="entry name" value="CofH/MnqC-like_C"/>
</dbReference>
<comment type="similarity">
    <text evidence="15">Belongs to the CofC family.</text>
</comment>
<keyword evidence="15" id="KW-0548">Nucleotidyltransferase</keyword>
<dbReference type="GO" id="GO:0046872">
    <property type="term" value="F:metal ion binding"/>
    <property type="evidence" value="ECO:0007669"/>
    <property type="project" value="UniProtKB-KW"/>
</dbReference>
<dbReference type="HAMAP" id="MF_01611">
    <property type="entry name" value="FO_synth_sub1"/>
    <property type="match status" value="1"/>
</dbReference>
<comment type="catalytic activity">
    <reaction evidence="15">
        <text>(2R)-3-phosphoglycerate + GTP + H(+) = 3-[(R)-glyceryl]-diphospho-5'-guanosine + diphosphate</text>
        <dbReference type="Rhea" id="RHEA:63440"/>
        <dbReference type="ChEBI" id="CHEBI:15378"/>
        <dbReference type="ChEBI" id="CHEBI:33019"/>
        <dbReference type="ChEBI" id="CHEBI:37565"/>
        <dbReference type="ChEBI" id="CHEBI:58272"/>
        <dbReference type="ChEBI" id="CHEBI:147306"/>
        <dbReference type="EC" id="2.7.7.106"/>
    </reaction>
</comment>
<keyword evidence="6" id="KW-0004">4Fe-4S</keyword>
<dbReference type="Gene3D" id="3.90.550.10">
    <property type="entry name" value="Spore Coat Polysaccharide Biosynthesis Protein SpsA, Chain A"/>
    <property type="match status" value="1"/>
</dbReference>
<dbReference type="NCBIfam" id="NF004884">
    <property type="entry name" value="PRK06245.1"/>
    <property type="match status" value="1"/>
</dbReference>
<dbReference type="InterPro" id="IPR002835">
    <property type="entry name" value="CofC"/>
</dbReference>
<dbReference type="PROSITE" id="PS51918">
    <property type="entry name" value="RADICAL_SAM"/>
    <property type="match status" value="2"/>
</dbReference>
<keyword evidence="10" id="KW-0408">Iron</keyword>
<dbReference type="InterPro" id="IPR058240">
    <property type="entry name" value="rSAM_sf"/>
</dbReference>
<comment type="function">
    <text evidence="15">Guanylyltransferase that catalyzes the activation of (2R)-3-phosphoglycerate (3PG) as 3-[(R)-glyceryl]-diphospho-5'-guanosine, via the condensation of 3PG with GTP. It is involved in the biosynthesis of a derivative of the hydride carrier cofactor coenzyme F420, 3PG-F420.</text>
</comment>
<evidence type="ECO:0000256" key="8">
    <source>
        <dbReference type="ARBA" id="ARBA00022691"/>
    </source>
</evidence>
<evidence type="ECO:0000256" key="6">
    <source>
        <dbReference type="ARBA" id="ARBA00022485"/>
    </source>
</evidence>
<comment type="function">
    <text evidence="2">Catalyzes the radical-mediated synthesis of 7,8-didemethyl-8-hydroxy-5-deazariboflavin (FO) from 5-amino-6-(D-ribitylamino)uracil and L-tyrosine.</text>
</comment>
<dbReference type="CDD" id="cd01335">
    <property type="entry name" value="Radical_SAM"/>
    <property type="match status" value="2"/>
</dbReference>
<dbReference type="Pfam" id="PF01983">
    <property type="entry name" value="CofC"/>
    <property type="match status" value="1"/>
</dbReference>
<keyword evidence="15" id="KW-0342">GTP-binding</keyword>
<dbReference type="GO" id="GO:0052645">
    <property type="term" value="P:F420-0 metabolic process"/>
    <property type="evidence" value="ECO:0007669"/>
    <property type="project" value="UniProtKB-UniRule"/>
</dbReference>
<dbReference type="EMBL" id="SMSE01000004">
    <property type="protein sequence ID" value="TDG12204.1"/>
    <property type="molecule type" value="Genomic_DNA"/>
</dbReference>
<evidence type="ECO:0000256" key="9">
    <source>
        <dbReference type="ARBA" id="ARBA00022723"/>
    </source>
</evidence>
<evidence type="ECO:0000256" key="13">
    <source>
        <dbReference type="ARBA" id="ARBA00048468"/>
    </source>
</evidence>
<feature type="domain" description="Radical SAM core" evidence="16">
    <location>
        <begin position="273"/>
        <end position="518"/>
    </location>
</feature>
<evidence type="ECO:0000256" key="11">
    <source>
        <dbReference type="ARBA" id="ARBA00023014"/>
    </source>
</evidence>
<keyword evidence="7 15" id="KW-0808">Transferase</keyword>
<comment type="pathway">
    <text evidence="15">Cofactor biosynthesis; coenzyme F420 biosynthesis.</text>
</comment>
<dbReference type="PANTHER" id="PTHR43076:SF1">
    <property type="entry name" value="LIPOYL SYNTHASE 2"/>
    <property type="match status" value="1"/>
</dbReference>
<dbReference type="InterPro" id="IPR006638">
    <property type="entry name" value="Elp3/MiaA/NifB-like_rSAM"/>
</dbReference>
<dbReference type="UniPathway" id="UPA00071"/>
<organism evidence="17 18">
    <name type="scientific">Seongchinamella unica</name>
    <dbReference type="NCBI Taxonomy" id="2547392"/>
    <lineage>
        <taxon>Bacteria</taxon>
        <taxon>Pseudomonadati</taxon>
        <taxon>Pseudomonadota</taxon>
        <taxon>Gammaproteobacteria</taxon>
        <taxon>Cellvibrionales</taxon>
        <taxon>Halieaceae</taxon>
        <taxon>Seongchinamella</taxon>
    </lineage>
</organism>
<dbReference type="Pfam" id="PF04055">
    <property type="entry name" value="Radical_SAM"/>
    <property type="match status" value="2"/>
</dbReference>
<evidence type="ECO:0000256" key="2">
    <source>
        <dbReference type="ARBA" id="ARBA00003692"/>
    </source>
</evidence>
<keyword evidence="8" id="KW-0949">S-adenosyl-L-methionine</keyword>
<dbReference type="InterPro" id="IPR020050">
    <property type="entry name" value="FO_synthase_su2"/>
</dbReference>
<dbReference type="HAMAP" id="MF_01612">
    <property type="entry name" value="FO_synth_sub2"/>
    <property type="match status" value="1"/>
</dbReference>
<protein>
    <recommendedName>
        <fullName evidence="15">3-phospho-D-glycerate guanylyltransferase</fullName>
        <shortName evidence="15">3PG guanylyltransferase</shortName>
        <ecNumber evidence="15">2.7.7.106</ecNumber>
    </recommendedName>
</protein>
<comment type="catalytic activity">
    <reaction evidence="14">
        <text>5-amino-5-(4-hydroxybenzyl)-6-(D-ribitylimino)-5,6-dihydrouracil + S-adenosyl-L-methionine = 7,8-didemethyl-8-hydroxy-5-deazariboflavin + 5'-deoxyadenosine + L-methionine + NH4(+) + H(+)</text>
        <dbReference type="Rhea" id="RHEA:55204"/>
        <dbReference type="ChEBI" id="CHEBI:15378"/>
        <dbReference type="ChEBI" id="CHEBI:17319"/>
        <dbReference type="ChEBI" id="CHEBI:28938"/>
        <dbReference type="ChEBI" id="CHEBI:57844"/>
        <dbReference type="ChEBI" id="CHEBI:59789"/>
        <dbReference type="ChEBI" id="CHEBI:59904"/>
        <dbReference type="ChEBI" id="CHEBI:85936"/>
        <dbReference type="EC" id="4.3.1.32"/>
    </reaction>
</comment>
<dbReference type="PANTHER" id="PTHR43076">
    <property type="entry name" value="FO SYNTHASE (COFH)"/>
    <property type="match status" value="1"/>
</dbReference>
<proteinExistence type="inferred from homology"/>
<dbReference type="NCBIfam" id="TIGR03551">
    <property type="entry name" value="F420_cofH"/>
    <property type="match status" value="1"/>
</dbReference>
<evidence type="ECO:0000256" key="1">
    <source>
        <dbReference type="ARBA" id="ARBA00001966"/>
    </source>
</evidence>
<keyword evidence="12" id="KW-0456">Lyase</keyword>
<evidence type="ECO:0000256" key="4">
    <source>
        <dbReference type="ARBA" id="ARBA00010051"/>
    </source>
</evidence>
<evidence type="ECO:0000256" key="15">
    <source>
        <dbReference type="HAMAP-Rule" id="MF_02114"/>
    </source>
</evidence>
<name>A0A4R5LPE3_9GAMM</name>
<dbReference type="AlphaFoldDB" id="A0A4R5LPE3"/>
<evidence type="ECO:0000313" key="18">
    <source>
        <dbReference type="Proteomes" id="UP000295554"/>
    </source>
</evidence>
<dbReference type="GO" id="GO:0043814">
    <property type="term" value="F:phospholactate guanylyltransferase activity"/>
    <property type="evidence" value="ECO:0007669"/>
    <property type="project" value="InterPro"/>
</dbReference>
<accession>A0A4R5LPE3</accession>
<dbReference type="GO" id="GO:0051539">
    <property type="term" value="F:4 iron, 4 sulfur cluster binding"/>
    <property type="evidence" value="ECO:0007669"/>
    <property type="project" value="UniProtKB-KW"/>
</dbReference>
<keyword evidence="9" id="KW-0479">Metal-binding</keyword>
<evidence type="ECO:0000256" key="3">
    <source>
        <dbReference type="ARBA" id="ARBA00004712"/>
    </source>
</evidence>
<dbReference type="SFLD" id="SFLDG01064">
    <property type="entry name" value="F420__menaquinone_cofactor_bio"/>
    <property type="match status" value="3"/>
</dbReference>
<comment type="similarity">
    <text evidence="4">In the C-terminal section; belongs to the radical SAM superfamily. CofH family.</text>
</comment>
<evidence type="ECO:0000256" key="14">
    <source>
        <dbReference type="ARBA" id="ARBA00048974"/>
    </source>
</evidence>
<dbReference type="SFLD" id="SFLDS00029">
    <property type="entry name" value="Radical_SAM"/>
    <property type="match status" value="3"/>
</dbReference>
<dbReference type="SFLD" id="SFLDG01388">
    <property type="entry name" value="7_8-didemethyl-8-hydroxy-5-dea"/>
    <property type="match status" value="2"/>
</dbReference>